<evidence type="ECO:0000256" key="4">
    <source>
        <dbReference type="ARBA" id="ARBA00022989"/>
    </source>
</evidence>
<keyword evidence="5" id="KW-0472">Membrane</keyword>
<keyword evidence="3" id="KW-0812">Transmembrane</keyword>
<organism evidence="6">
    <name type="scientific">marine metagenome</name>
    <dbReference type="NCBI Taxonomy" id="408172"/>
    <lineage>
        <taxon>unclassified sequences</taxon>
        <taxon>metagenomes</taxon>
        <taxon>ecological metagenomes</taxon>
    </lineage>
</organism>
<evidence type="ECO:0000256" key="2">
    <source>
        <dbReference type="ARBA" id="ARBA00008854"/>
    </source>
</evidence>
<reference evidence="6" key="1">
    <citation type="submission" date="2018-05" db="EMBL/GenBank/DDBJ databases">
        <authorList>
            <person name="Lanie J.A."/>
            <person name="Ng W.-L."/>
            <person name="Kazmierczak K.M."/>
            <person name="Andrzejewski T.M."/>
            <person name="Davidsen T.M."/>
            <person name="Wayne K.J."/>
            <person name="Tettelin H."/>
            <person name="Glass J.I."/>
            <person name="Rusch D."/>
            <person name="Podicherti R."/>
            <person name="Tsui H.-C.T."/>
            <person name="Winkler M.E."/>
        </authorList>
    </citation>
    <scope>NUCLEOTIDE SEQUENCE</scope>
</reference>
<dbReference type="Pfam" id="PF04011">
    <property type="entry name" value="LemA"/>
    <property type="match status" value="1"/>
</dbReference>
<dbReference type="SUPFAM" id="SSF140478">
    <property type="entry name" value="LemA-like"/>
    <property type="match status" value="1"/>
</dbReference>
<comment type="subcellular location">
    <subcellularLocation>
        <location evidence="1">Membrane</location>
        <topology evidence="1">Single-pass membrane protein</topology>
    </subcellularLocation>
</comment>
<dbReference type="GO" id="GO:0016020">
    <property type="term" value="C:membrane"/>
    <property type="evidence" value="ECO:0007669"/>
    <property type="project" value="UniProtKB-SubCell"/>
</dbReference>
<gene>
    <name evidence="6" type="ORF">METZ01_LOCUS362411</name>
</gene>
<dbReference type="PANTHER" id="PTHR34478:SF2">
    <property type="entry name" value="MEMBRANE PROTEIN"/>
    <property type="match status" value="1"/>
</dbReference>
<dbReference type="InterPro" id="IPR023353">
    <property type="entry name" value="LemA-like_dom_sf"/>
</dbReference>
<comment type="similarity">
    <text evidence="2">Belongs to the LemA family.</text>
</comment>
<evidence type="ECO:0000256" key="3">
    <source>
        <dbReference type="ARBA" id="ARBA00022692"/>
    </source>
</evidence>
<sequence length="183" mass="20264">MIAVVVLLVILVLLVVFVITQYNSLVRLRNETQNAWAQVDVVLRRRYDLVPNLVETVKGYAAHERETLEAVIQARSGAIDASAVADQADSENMLSGALRRLFALSEAYPALKADSNFMELQKELVQTEGRIGYARGSYNESVLAFNNKGQVFPSNIIASMFNFVAGDFFEIEDEADGPVSVQF</sequence>
<evidence type="ECO:0000256" key="1">
    <source>
        <dbReference type="ARBA" id="ARBA00004167"/>
    </source>
</evidence>
<evidence type="ECO:0008006" key="7">
    <source>
        <dbReference type="Google" id="ProtNLM"/>
    </source>
</evidence>
<evidence type="ECO:0000313" key="6">
    <source>
        <dbReference type="EMBL" id="SVD09557.1"/>
    </source>
</evidence>
<keyword evidence="4" id="KW-1133">Transmembrane helix</keyword>
<protein>
    <recommendedName>
        <fullName evidence="7">LemA family protein</fullName>
    </recommendedName>
</protein>
<dbReference type="InterPro" id="IPR007156">
    <property type="entry name" value="MamQ_LemA"/>
</dbReference>
<dbReference type="Gene3D" id="1.20.1440.20">
    <property type="entry name" value="LemA-like domain"/>
    <property type="match status" value="1"/>
</dbReference>
<name>A0A382SK28_9ZZZZ</name>
<proteinExistence type="inferred from homology"/>
<dbReference type="EMBL" id="UINC01129280">
    <property type="protein sequence ID" value="SVD09557.1"/>
    <property type="molecule type" value="Genomic_DNA"/>
</dbReference>
<evidence type="ECO:0000256" key="5">
    <source>
        <dbReference type="ARBA" id="ARBA00023136"/>
    </source>
</evidence>
<dbReference type="AlphaFoldDB" id="A0A382SK28"/>
<accession>A0A382SK28</accession>
<dbReference type="PANTHER" id="PTHR34478">
    <property type="entry name" value="PROTEIN LEMA"/>
    <property type="match status" value="1"/>
</dbReference>